<name>A0A5F1YB68_9LEPT</name>
<dbReference type="OrthoDB" id="9897455at2"/>
<organism evidence="1 2">
    <name type="scientific">Leptospira gomenensis</name>
    <dbReference type="NCBI Taxonomy" id="2484974"/>
    <lineage>
        <taxon>Bacteria</taxon>
        <taxon>Pseudomonadati</taxon>
        <taxon>Spirochaetota</taxon>
        <taxon>Spirochaetia</taxon>
        <taxon>Leptospirales</taxon>
        <taxon>Leptospiraceae</taxon>
        <taxon>Leptospira</taxon>
    </lineage>
</organism>
<protein>
    <submittedName>
        <fullName evidence="1">Uncharacterized protein</fullName>
    </submittedName>
</protein>
<reference evidence="1" key="1">
    <citation type="journal article" date="2019" name="PLoS Negl. Trop. Dis.">
        <title>Revisiting the worldwide diversity of Leptospira species in the environment.</title>
        <authorList>
            <person name="Vincent A.T."/>
            <person name="Schiettekatte O."/>
            <person name="Bourhy P."/>
            <person name="Veyrier F.J."/>
            <person name="Picardeau M."/>
        </authorList>
    </citation>
    <scope>NUCLEOTIDE SEQUENCE [LARGE SCALE GENOMIC DNA]</scope>
    <source>
        <strain evidence="1">201800299</strain>
    </source>
</reference>
<sequence length="297" mass="33111">MLSGLSWFVFAPIETELFGTWTRSSSDSDSSQTQLWEFNVLRRWVRTVRSVYASGNLAGCTVTTQLSAHWALVGGRFHFVYESGRDLVEGCPHLLQEYFYTPDHLRVLTEGLEGIAPEGFLPRFSEDGRSSILTDSVYNPFVADIHRPGPLKPEIQVTGWSRAVYNVVNPGVPGVSSILLDVDAGTYVRDSFYTFSDPYPVVETTDPNTGITTTENLSGCRVRLVESGAWVKSVGSPFSNLILTPANYETFRTNCVDSSSDRHNNDPVTGVSHVFYYDLDERGFLYLSLFGAVFRPE</sequence>
<gene>
    <name evidence="1" type="ORF">EHQ17_09595</name>
</gene>
<comment type="caution">
    <text evidence="1">The sequence shown here is derived from an EMBL/GenBank/DDBJ whole genome shotgun (WGS) entry which is preliminary data.</text>
</comment>
<dbReference type="EMBL" id="RQFA01000037">
    <property type="protein sequence ID" value="TGK34653.1"/>
    <property type="molecule type" value="Genomic_DNA"/>
</dbReference>
<keyword evidence="2" id="KW-1185">Reference proteome</keyword>
<evidence type="ECO:0000313" key="1">
    <source>
        <dbReference type="EMBL" id="TGK34653.1"/>
    </source>
</evidence>
<evidence type="ECO:0000313" key="2">
    <source>
        <dbReference type="Proteomes" id="UP000298277"/>
    </source>
</evidence>
<accession>A0A5F1YB68</accession>
<proteinExistence type="predicted"/>
<dbReference type="AlphaFoldDB" id="A0A5F1YB68"/>
<dbReference type="Proteomes" id="UP000298277">
    <property type="component" value="Unassembled WGS sequence"/>
</dbReference>